<dbReference type="GO" id="GO:0046657">
    <property type="term" value="P:folic acid catabolic process"/>
    <property type="evidence" value="ECO:0007669"/>
    <property type="project" value="TreeGrafter"/>
</dbReference>
<dbReference type="CDD" id="cd05672">
    <property type="entry name" value="M20_ACY1L2-like"/>
    <property type="match status" value="1"/>
</dbReference>
<dbReference type="GO" id="GO:0005737">
    <property type="term" value="C:cytoplasm"/>
    <property type="evidence" value="ECO:0007669"/>
    <property type="project" value="TreeGrafter"/>
</dbReference>
<dbReference type="AlphaFoldDB" id="A0A3B1D7N9"/>
<dbReference type="Pfam" id="PF01546">
    <property type="entry name" value="Peptidase_M20"/>
    <property type="match status" value="1"/>
</dbReference>
<gene>
    <name evidence="2" type="ORF">MNBD_NITROSPINAE04-1814</name>
</gene>
<dbReference type="PANTHER" id="PTHR30575">
    <property type="entry name" value="PEPTIDASE M20"/>
    <property type="match status" value="1"/>
</dbReference>
<dbReference type="EMBL" id="UOGA01000277">
    <property type="protein sequence ID" value="VAX24727.1"/>
    <property type="molecule type" value="Genomic_DNA"/>
</dbReference>
<reference evidence="2" key="1">
    <citation type="submission" date="2018-06" db="EMBL/GenBank/DDBJ databases">
        <authorList>
            <person name="Zhirakovskaya E."/>
        </authorList>
    </citation>
    <scope>NUCLEOTIDE SEQUENCE</scope>
</reference>
<feature type="domain" description="Peptidase M20 dimerisation" evidence="1">
    <location>
        <begin position="171"/>
        <end position="265"/>
    </location>
</feature>
<dbReference type="EC" id="3.5.1.14" evidence="2"/>
<protein>
    <submittedName>
        <fullName evidence="2">N-acyl-L-amino acid amidohydrolase</fullName>
        <ecNumber evidence="2">3.5.1.14</ecNumber>
    </submittedName>
</protein>
<dbReference type="Gene3D" id="3.40.630.10">
    <property type="entry name" value="Zn peptidases"/>
    <property type="match status" value="1"/>
</dbReference>
<dbReference type="InterPro" id="IPR017144">
    <property type="entry name" value="Xaa-Arg_dipeptidase"/>
</dbReference>
<organism evidence="2">
    <name type="scientific">hydrothermal vent metagenome</name>
    <dbReference type="NCBI Taxonomy" id="652676"/>
    <lineage>
        <taxon>unclassified sequences</taxon>
        <taxon>metagenomes</taxon>
        <taxon>ecological metagenomes</taxon>
    </lineage>
</organism>
<dbReference type="Pfam" id="PF07687">
    <property type="entry name" value="M20_dimer"/>
    <property type="match status" value="1"/>
</dbReference>
<evidence type="ECO:0000259" key="1">
    <source>
        <dbReference type="Pfam" id="PF07687"/>
    </source>
</evidence>
<dbReference type="GO" id="GO:0004046">
    <property type="term" value="F:aminoacylase activity"/>
    <property type="evidence" value="ECO:0007669"/>
    <property type="project" value="UniProtKB-EC"/>
</dbReference>
<dbReference type="InterPro" id="IPR002933">
    <property type="entry name" value="Peptidase_M20"/>
</dbReference>
<dbReference type="GO" id="GO:0071713">
    <property type="term" value="F:para-aminobenzoyl-glutamate hydrolase activity"/>
    <property type="evidence" value="ECO:0007669"/>
    <property type="project" value="TreeGrafter"/>
</dbReference>
<sequence length="395" mass="43029">MSVAIKRKIAKAVDGLKADLTSINKTIFDRPELCYEETFATSLVTDYLKSKGFAVKQNVADLETAFMATHKNDSSGPKVAILAEYDALPEIGHACGHSMIAAAACVAAAALAQALPDHPGSLLVIGSPAEEGGGGKVKMIEKGAYRRVDAALMIHPSNKTRVVARMYAISDMEFTFIGKAAHAAAFPDQGINALDAAVLFYNAVSALRQQTRDEARIHGVFTHGGDAPNIIPEKAVMRFFVRALSSDYFRELVEKVKNCARGAAKSAECKVKIKKMGHEYEPFYPSYPMGEAFRENMKLSGVEEESFGEAEEIGSSDIGNLSRVIPTLHPEFAVGGREDINHSRNFLKAVMSKKGADMMLGMTKAMAMTAYDLMTDPKLMAFVKKEFKSRNKRNK</sequence>
<dbReference type="NCBIfam" id="TIGR01891">
    <property type="entry name" value="amidohydrolases"/>
    <property type="match status" value="1"/>
</dbReference>
<dbReference type="GO" id="GO:0016805">
    <property type="term" value="F:dipeptidase activity"/>
    <property type="evidence" value="ECO:0007669"/>
    <property type="project" value="InterPro"/>
</dbReference>
<dbReference type="FunFam" id="3.30.70.360:FF:000004">
    <property type="entry name" value="Peptidase M20 domain-containing protein 2"/>
    <property type="match status" value="1"/>
</dbReference>
<keyword evidence="2" id="KW-0378">Hydrolase</keyword>
<dbReference type="SUPFAM" id="SSF53187">
    <property type="entry name" value="Zn-dependent exopeptidases"/>
    <property type="match status" value="1"/>
</dbReference>
<name>A0A3B1D7N9_9ZZZZ</name>
<dbReference type="InterPro" id="IPR036264">
    <property type="entry name" value="Bact_exopeptidase_dim_dom"/>
</dbReference>
<dbReference type="PIRSF" id="PIRSF037226">
    <property type="entry name" value="Amidohydrolase_ACY1L2_prd"/>
    <property type="match status" value="1"/>
</dbReference>
<proteinExistence type="predicted"/>
<dbReference type="PANTHER" id="PTHR30575:SF0">
    <property type="entry name" value="XAA-ARG DIPEPTIDASE"/>
    <property type="match status" value="1"/>
</dbReference>
<evidence type="ECO:0000313" key="2">
    <source>
        <dbReference type="EMBL" id="VAX24727.1"/>
    </source>
</evidence>
<dbReference type="Gene3D" id="3.30.70.360">
    <property type="match status" value="1"/>
</dbReference>
<dbReference type="InterPro" id="IPR011650">
    <property type="entry name" value="Peptidase_M20_dimer"/>
</dbReference>
<dbReference type="InterPro" id="IPR052030">
    <property type="entry name" value="Peptidase_M20/M20A_hydrolases"/>
</dbReference>
<dbReference type="SUPFAM" id="SSF55031">
    <property type="entry name" value="Bacterial exopeptidase dimerisation domain"/>
    <property type="match status" value="1"/>
</dbReference>
<dbReference type="InterPro" id="IPR017439">
    <property type="entry name" value="Amidohydrolase"/>
</dbReference>
<accession>A0A3B1D7N9</accession>